<evidence type="ECO:0000313" key="3">
    <source>
        <dbReference type="Proteomes" id="UP001236415"/>
    </source>
</evidence>
<gene>
    <name evidence="2" type="ORF">QPK24_02075</name>
</gene>
<sequence length="139" mass="15413">MKIKQSLCILVLIGIVLANSTLTSASNAGISEREKQLEEALLQQLHSSIVSALKSIYKTEYIMIGCKQISSINSLVTLKNKDKESKSISADAMHGGKYFELTISLCDVGPEEDYVELYFKNDTAGANYYLVHYKITPKD</sequence>
<keyword evidence="1" id="KW-0732">Signal</keyword>
<dbReference type="Proteomes" id="UP001236415">
    <property type="component" value="Chromosome"/>
</dbReference>
<reference evidence="2 3" key="1">
    <citation type="submission" date="2023-06" db="EMBL/GenBank/DDBJ databases">
        <title>Paenibacillus polygonum sp. nov., an endophytic bacterium, isolated from Polygonum lapathifolium L. in Nanji Wetland National Nature Reserve, South of Poyang Lake, Jiangxi Province, China.</title>
        <authorList>
            <person name="Yu Z."/>
        </authorList>
    </citation>
    <scope>NUCLEOTIDE SEQUENCE [LARGE SCALE GENOMIC DNA]</scope>
    <source>
        <strain evidence="2 3">C31</strain>
    </source>
</reference>
<keyword evidence="3" id="KW-1185">Reference proteome</keyword>
<proteinExistence type="predicted"/>
<evidence type="ECO:0008006" key="4">
    <source>
        <dbReference type="Google" id="ProtNLM"/>
    </source>
</evidence>
<feature type="chain" id="PRO_5046723211" description="DUF3887 domain-containing protein" evidence="1">
    <location>
        <begin position="26"/>
        <end position="139"/>
    </location>
</feature>
<dbReference type="RefSeq" id="WP_285745745.1">
    <property type="nucleotide sequence ID" value="NZ_CP127162.1"/>
</dbReference>
<name>A0ABY8X205_9BACL</name>
<feature type="signal peptide" evidence="1">
    <location>
        <begin position="1"/>
        <end position="25"/>
    </location>
</feature>
<evidence type="ECO:0000313" key="2">
    <source>
        <dbReference type="EMBL" id="WIV19560.1"/>
    </source>
</evidence>
<dbReference type="EMBL" id="CP127162">
    <property type="protein sequence ID" value="WIV19560.1"/>
    <property type="molecule type" value="Genomic_DNA"/>
</dbReference>
<protein>
    <recommendedName>
        <fullName evidence="4">DUF3887 domain-containing protein</fullName>
    </recommendedName>
</protein>
<accession>A0ABY8X205</accession>
<evidence type="ECO:0000256" key="1">
    <source>
        <dbReference type="SAM" id="SignalP"/>
    </source>
</evidence>
<organism evidence="2 3">
    <name type="scientific">Paenibacillus polygoni</name>
    <dbReference type="NCBI Taxonomy" id="3050112"/>
    <lineage>
        <taxon>Bacteria</taxon>
        <taxon>Bacillati</taxon>
        <taxon>Bacillota</taxon>
        <taxon>Bacilli</taxon>
        <taxon>Bacillales</taxon>
        <taxon>Paenibacillaceae</taxon>
        <taxon>Paenibacillus</taxon>
    </lineage>
</organism>